<accession>A0ABW6JZ60</accession>
<evidence type="ECO:0000313" key="2">
    <source>
        <dbReference type="EMBL" id="MFE8696033.1"/>
    </source>
</evidence>
<protein>
    <submittedName>
        <fullName evidence="2">Uncharacterized protein</fullName>
    </submittedName>
</protein>
<name>A0ABW6JZ60_9BACI</name>
<gene>
    <name evidence="2" type="ORF">ACFYKT_06675</name>
</gene>
<dbReference type="Proteomes" id="UP001601058">
    <property type="component" value="Unassembled WGS sequence"/>
</dbReference>
<evidence type="ECO:0000256" key="1">
    <source>
        <dbReference type="SAM" id="MobiDB-lite"/>
    </source>
</evidence>
<dbReference type="EMBL" id="JBIACJ010000003">
    <property type="protein sequence ID" value="MFE8696033.1"/>
    <property type="molecule type" value="Genomic_DNA"/>
</dbReference>
<feature type="region of interest" description="Disordered" evidence="1">
    <location>
        <begin position="78"/>
        <end position="98"/>
    </location>
</feature>
<sequence length="98" mass="11873">MAFLRPKNNIKGANKKNMMDLKTYGYTEIDTFRDGLLPSKVTEIRRERPREWWEFYVAQQNENKYVHDKTSYLIEKKVRNKTTARQSKQTKKKGDWKK</sequence>
<comment type="caution">
    <text evidence="2">The sequence shown here is derived from an EMBL/GenBank/DDBJ whole genome shotgun (WGS) entry which is preliminary data.</text>
</comment>
<proteinExistence type="predicted"/>
<organism evidence="2 3">
    <name type="scientific">Cytobacillus mangrovibacter</name>
    <dbReference type="NCBI Taxonomy" id="3299024"/>
    <lineage>
        <taxon>Bacteria</taxon>
        <taxon>Bacillati</taxon>
        <taxon>Bacillota</taxon>
        <taxon>Bacilli</taxon>
        <taxon>Bacillales</taxon>
        <taxon>Bacillaceae</taxon>
        <taxon>Cytobacillus</taxon>
    </lineage>
</organism>
<evidence type="ECO:0000313" key="3">
    <source>
        <dbReference type="Proteomes" id="UP001601058"/>
    </source>
</evidence>
<reference evidence="2 3" key="1">
    <citation type="submission" date="2024-08" db="EMBL/GenBank/DDBJ databases">
        <title>Two novel Cytobacillus novel species.</title>
        <authorList>
            <person name="Liu G."/>
        </authorList>
    </citation>
    <scope>NUCLEOTIDE SEQUENCE [LARGE SCALE GENOMIC DNA]</scope>
    <source>
        <strain evidence="2 3">FJAT-53684</strain>
    </source>
</reference>
<keyword evidence="3" id="KW-1185">Reference proteome</keyword>
<dbReference type="RefSeq" id="WP_389217266.1">
    <property type="nucleotide sequence ID" value="NZ_JBIACJ010000003.1"/>
</dbReference>